<evidence type="ECO:0000256" key="1">
    <source>
        <dbReference type="SAM" id="MobiDB-lite"/>
    </source>
</evidence>
<dbReference type="PROSITE" id="PS51257">
    <property type="entry name" value="PROKAR_LIPOPROTEIN"/>
    <property type="match status" value="1"/>
</dbReference>
<dbReference type="Proteomes" id="UP000647183">
    <property type="component" value="Unassembled WGS sequence"/>
</dbReference>
<feature type="region of interest" description="Disordered" evidence="1">
    <location>
        <begin position="27"/>
        <end position="64"/>
    </location>
</feature>
<feature type="compositionally biased region" description="Pro residues" evidence="1">
    <location>
        <begin position="34"/>
        <end position="47"/>
    </location>
</feature>
<feature type="chain" id="PRO_5046934771" description="Secreted protein" evidence="2">
    <location>
        <begin position="24"/>
        <end position="140"/>
    </location>
</feature>
<evidence type="ECO:0008006" key="5">
    <source>
        <dbReference type="Google" id="ProtNLM"/>
    </source>
</evidence>
<evidence type="ECO:0000256" key="2">
    <source>
        <dbReference type="SAM" id="SignalP"/>
    </source>
</evidence>
<evidence type="ECO:0000313" key="4">
    <source>
        <dbReference type="Proteomes" id="UP000647183"/>
    </source>
</evidence>
<keyword evidence="4" id="KW-1185">Reference proteome</keyword>
<reference evidence="3 4" key="1">
    <citation type="submission" date="2020-08" db="EMBL/GenBank/DDBJ databases">
        <title>A Genomic Blueprint of the Chicken Gut Microbiome.</title>
        <authorList>
            <person name="Gilroy R."/>
            <person name="Ravi A."/>
            <person name="Getino M."/>
            <person name="Pursley I."/>
            <person name="Horton D.L."/>
            <person name="Alikhan N.-F."/>
            <person name="Baker D."/>
            <person name="Gharbi K."/>
            <person name="Hall N."/>
            <person name="Watson M."/>
            <person name="Adriaenssens E.M."/>
            <person name="Foster-Nyarko E."/>
            <person name="Jarju S."/>
            <person name="Secka A."/>
            <person name="Antonio M."/>
            <person name="Oren A."/>
            <person name="Chaudhuri R."/>
            <person name="La Ragione R.M."/>
            <person name="Hildebrand F."/>
            <person name="Pallen M.J."/>
        </authorList>
    </citation>
    <scope>NUCLEOTIDE SEQUENCE [LARGE SCALE GENOMIC DNA]</scope>
    <source>
        <strain evidence="3 4">Sa2BVA3</strain>
    </source>
</reference>
<protein>
    <recommendedName>
        <fullName evidence="5">Secreted protein</fullName>
    </recommendedName>
</protein>
<organism evidence="3 4">
    <name type="scientific">Luteimonas colneyensis</name>
    <dbReference type="NCBI Taxonomy" id="2762230"/>
    <lineage>
        <taxon>Bacteria</taxon>
        <taxon>Pseudomonadati</taxon>
        <taxon>Pseudomonadota</taxon>
        <taxon>Gammaproteobacteria</taxon>
        <taxon>Lysobacterales</taxon>
        <taxon>Lysobacteraceae</taxon>
        <taxon>Luteimonas</taxon>
    </lineage>
</organism>
<dbReference type="RefSeq" id="WP_191729059.1">
    <property type="nucleotide sequence ID" value="NZ_JACSQJ010000003.1"/>
</dbReference>
<keyword evidence="2" id="KW-0732">Signal</keyword>
<proteinExistence type="predicted"/>
<accession>A0ABR8UIM8</accession>
<comment type="caution">
    <text evidence="3">The sequence shown here is derived from an EMBL/GenBank/DDBJ whole genome shotgun (WGS) entry which is preliminary data.</text>
</comment>
<sequence>MRRIIPSASIALLALLLAACSAAQPGGSVQAPPMSDPQPATPMPAQPDPVARPGRPSVPGVPDLDRSCRVDSDCAVKDVGSCCGYSPSCVNKAARPDPKAVQAACADAGMAGVCGFREIEACACVSNTCEPARSGGAVAR</sequence>
<gene>
    <name evidence="3" type="ORF">H9645_07370</name>
</gene>
<dbReference type="EMBL" id="JACSQJ010000003">
    <property type="protein sequence ID" value="MBD7987846.1"/>
    <property type="molecule type" value="Genomic_DNA"/>
</dbReference>
<name>A0ABR8UIM8_9GAMM</name>
<feature type="signal peptide" evidence="2">
    <location>
        <begin position="1"/>
        <end position="23"/>
    </location>
</feature>
<evidence type="ECO:0000313" key="3">
    <source>
        <dbReference type="EMBL" id="MBD7987846.1"/>
    </source>
</evidence>